<organism evidence="3 4">
    <name type="scientific">Pseudomonas fluorescens</name>
    <dbReference type="NCBI Taxonomy" id="294"/>
    <lineage>
        <taxon>Bacteria</taxon>
        <taxon>Pseudomonadati</taxon>
        <taxon>Pseudomonadota</taxon>
        <taxon>Gammaproteobacteria</taxon>
        <taxon>Pseudomonadales</taxon>
        <taxon>Pseudomonadaceae</taxon>
        <taxon>Pseudomonas</taxon>
    </lineage>
</organism>
<dbReference type="AlphaFoldDB" id="A0A0N9WRM1"/>
<feature type="transmembrane region" description="Helical" evidence="2">
    <location>
        <begin position="232"/>
        <end position="254"/>
    </location>
</feature>
<feature type="transmembrane region" description="Helical" evidence="2">
    <location>
        <begin position="290"/>
        <end position="310"/>
    </location>
</feature>
<evidence type="ECO:0008006" key="5">
    <source>
        <dbReference type="Google" id="ProtNLM"/>
    </source>
</evidence>
<accession>A0A0N9WRM1</accession>
<keyword evidence="2" id="KW-0472">Membrane</keyword>
<dbReference type="RefSeq" id="WP_060738171.1">
    <property type="nucleotide sequence ID" value="NZ_CP012831.1"/>
</dbReference>
<evidence type="ECO:0000256" key="2">
    <source>
        <dbReference type="SAM" id="Phobius"/>
    </source>
</evidence>
<evidence type="ECO:0000313" key="3">
    <source>
        <dbReference type="EMBL" id="ALI05385.1"/>
    </source>
</evidence>
<reference evidence="3 4" key="2">
    <citation type="journal article" date="2018" name="Nature">
        <title>Mutant phenotypes for thousands of bacterial genes of unknown function.</title>
        <authorList>
            <person name="Price M.N."/>
            <person name="Wetmore K.M."/>
            <person name="Waters R.J."/>
            <person name="Callaghan M."/>
            <person name="Ray J."/>
            <person name="Liu H."/>
            <person name="Kuehl J.V."/>
            <person name="Melnyk R.A."/>
            <person name="Lamson J.S."/>
            <person name="Suh Y."/>
            <person name="Carlson H.K."/>
            <person name="Esquivel Z."/>
            <person name="Sadeeshkumar H."/>
            <person name="Chakraborty R."/>
            <person name="Zane G.M."/>
            <person name="Rubin B.E."/>
            <person name="Wall J.D."/>
            <person name="Visel A."/>
            <person name="Bristow J."/>
            <person name="Blow M.J."/>
            <person name="Arkin A.P."/>
            <person name="Deutschbauer A.M."/>
        </authorList>
    </citation>
    <scope>NUCLEOTIDE SEQUENCE [LARGE SCALE GENOMIC DNA]</scope>
    <source>
        <strain evidence="3 4">FW300-N2C3</strain>
    </source>
</reference>
<keyword evidence="2" id="KW-1133">Transmembrane helix</keyword>
<proteinExistence type="predicted"/>
<evidence type="ECO:0000313" key="4">
    <source>
        <dbReference type="Proteomes" id="UP000059425"/>
    </source>
</evidence>
<dbReference type="EMBL" id="CP012831">
    <property type="protein sequence ID" value="ALI05385.1"/>
    <property type="molecule type" value="Genomic_DNA"/>
</dbReference>
<name>A0A0N9WRM1_PSEFL</name>
<dbReference type="OrthoDB" id="7028414at2"/>
<feature type="transmembrane region" description="Helical" evidence="2">
    <location>
        <begin position="195"/>
        <end position="220"/>
    </location>
</feature>
<keyword evidence="1" id="KW-0175">Coiled coil</keyword>
<evidence type="ECO:0000256" key="1">
    <source>
        <dbReference type="SAM" id="Coils"/>
    </source>
</evidence>
<keyword evidence="2" id="KW-0812">Transmembrane</keyword>
<gene>
    <name evidence="3" type="ORF">AO356_00850</name>
</gene>
<reference evidence="4" key="1">
    <citation type="submission" date="2015-09" db="EMBL/GenBank/DDBJ databases">
        <title>Whole genome sequence of Pseudomonas fluorescens FW300-N2C3.</title>
        <authorList>
            <person name="Ray J."/>
            <person name="Melnyk R."/>
            <person name="Deutschbauer A."/>
        </authorList>
    </citation>
    <scope>NUCLEOTIDE SEQUENCE [LARGE SCALE GENOMIC DNA]</scope>
    <source>
        <strain evidence="4">FW300-N2C3</strain>
    </source>
</reference>
<feature type="coiled-coil region" evidence="1">
    <location>
        <begin position="328"/>
        <end position="370"/>
    </location>
</feature>
<protein>
    <recommendedName>
        <fullName evidence="5">Transmembrane protein</fullName>
    </recommendedName>
</protein>
<dbReference type="Proteomes" id="UP000059425">
    <property type="component" value="Chromosome"/>
</dbReference>
<sequence>MSFLRKLLAALKAFLFGERVETDEEGSFPKIDPEKIKADLRVLENARAHGASGIPDARDTRLTETELQIMGTVGKLRAATFKSGERWLKQIQARLDSIDLTQETNHTVQLGEEFVRKADSILSQADAELQDEARTTRAQKEILDRFRSENKLPDTPAKLAGWTDHATKVGVLVLCCALEAFANSIFFAGGMQGGLLAGLMLAGLLAVANIVGCFFVGRLFTNKNHVNSGRKTLGWVCGLFGVTWTLLVGCFVAYCRHVMPQIDDETANQLQLVWESASSLVSPFSDFESIGLFVVTVIFGLLALHHGYAWQDRYPGYSKVYGAYVDSYQSMVEVIDRLREELELEKQTTLAQIDENVKKAKQAIKRFKSNMNEKSVAEKKVTEHLVLADNTILALTQAYRYENQMVRPADKPRPDYFNDDVVLEEQGFPDFSTERDEDRLRVQEQMLSEMLAIEQPTRAKVQSSFTQKFDQLKPIESQI</sequence>